<evidence type="ECO:0000256" key="7">
    <source>
        <dbReference type="SAM" id="MobiDB-lite"/>
    </source>
</evidence>
<dbReference type="InterPro" id="IPR001461">
    <property type="entry name" value="Aspartic_peptidase_A1"/>
</dbReference>
<dbReference type="Gene3D" id="2.40.70.10">
    <property type="entry name" value="Acid Proteases"/>
    <property type="match status" value="2"/>
</dbReference>
<dbReference type="GO" id="GO:0006508">
    <property type="term" value="P:proteolysis"/>
    <property type="evidence" value="ECO:0007669"/>
    <property type="project" value="UniProtKB-KW"/>
</dbReference>
<dbReference type="InParanoid" id="A0A2T2ZUR3"/>
<evidence type="ECO:0000256" key="3">
    <source>
        <dbReference type="ARBA" id="ARBA00022729"/>
    </source>
</evidence>
<dbReference type="Proteomes" id="UP000241462">
    <property type="component" value="Unassembled WGS sequence"/>
</dbReference>
<comment type="similarity">
    <text evidence="1">Belongs to the peptidase A1 family.</text>
</comment>
<proteinExistence type="inferred from homology"/>
<dbReference type="CDD" id="cd05474">
    <property type="entry name" value="SAP_like"/>
    <property type="match status" value="1"/>
</dbReference>
<dbReference type="SUPFAM" id="SSF50630">
    <property type="entry name" value="Acid proteases"/>
    <property type="match status" value="1"/>
</dbReference>
<feature type="chain" id="PRO_5015461879" evidence="8">
    <location>
        <begin position="19"/>
        <end position="512"/>
    </location>
</feature>
<dbReference type="STRING" id="2025994.A0A2T2ZUR3"/>
<evidence type="ECO:0000256" key="6">
    <source>
        <dbReference type="PIRSR" id="PIRSR601461-1"/>
    </source>
</evidence>
<feature type="active site" evidence="6">
    <location>
        <position position="78"/>
    </location>
</feature>
<accession>A0A2T2ZUR3</accession>
<gene>
    <name evidence="10" type="ORF">BD289DRAFT_377942</name>
</gene>
<evidence type="ECO:0000313" key="10">
    <source>
        <dbReference type="EMBL" id="PSR77262.1"/>
    </source>
</evidence>
<dbReference type="AlphaFoldDB" id="A0A2T2ZUR3"/>
<keyword evidence="4" id="KW-0064">Aspartyl protease</keyword>
<evidence type="ECO:0000256" key="4">
    <source>
        <dbReference type="ARBA" id="ARBA00022750"/>
    </source>
</evidence>
<dbReference type="GO" id="GO:0004190">
    <property type="term" value="F:aspartic-type endopeptidase activity"/>
    <property type="evidence" value="ECO:0007669"/>
    <property type="project" value="UniProtKB-KW"/>
</dbReference>
<protein>
    <submittedName>
        <fullName evidence="10">Aspartic peptidase domain-containing protein</fullName>
    </submittedName>
</protein>
<organism evidence="10 11">
    <name type="scientific">Coniella lustricola</name>
    <dbReference type="NCBI Taxonomy" id="2025994"/>
    <lineage>
        <taxon>Eukaryota</taxon>
        <taxon>Fungi</taxon>
        <taxon>Dikarya</taxon>
        <taxon>Ascomycota</taxon>
        <taxon>Pezizomycotina</taxon>
        <taxon>Sordariomycetes</taxon>
        <taxon>Sordariomycetidae</taxon>
        <taxon>Diaporthales</taxon>
        <taxon>Schizoparmaceae</taxon>
        <taxon>Coniella</taxon>
    </lineage>
</organism>
<evidence type="ECO:0000259" key="9">
    <source>
        <dbReference type="PROSITE" id="PS51767"/>
    </source>
</evidence>
<feature type="region of interest" description="Disordered" evidence="7">
    <location>
        <begin position="454"/>
        <end position="481"/>
    </location>
</feature>
<dbReference type="PANTHER" id="PTHR47966">
    <property type="entry name" value="BETA-SITE APP-CLEAVING ENZYME, ISOFORM A-RELATED"/>
    <property type="match status" value="1"/>
</dbReference>
<feature type="active site" evidence="6">
    <location>
        <position position="281"/>
    </location>
</feature>
<dbReference type="PRINTS" id="PR00792">
    <property type="entry name" value="PEPSIN"/>
</dbReference>
<dbReference type="InterPro" id="IPR033876">
    <property type="entry name" value="SAP-like"/>
</dbReference>
<dbReference type="InterPro" id="IPR033121">
    <property type="entry name" value="PEPTIDASE_A1"/>
</dbReference>
<evidence type="ECO:0000256" key="5">
    <source>
        <dbReference type="ARBA" id="ARBA00022801"/>
    </source>
</evidence>
<dbReference type="PANTHER" id="PTHR47966:SF65">
    <property type="entry name" value="ASPARTIC-TYPE ENDOPEPTIDASE"/>
    <property type="match status" value="1"/>
</dbReference>
<name>A0A2T2ZUR3_9PEZI</name>
<dbReference type="EMBL" id="KZ678663">
    <property type="protein sequence ID" value="PSR77262.1"/>
    <property type="molecule type" value="Genomic_DNA"/>
</dbReference>
<evidence type="ECO:0000256" key="8">
    <source>
        <dbReference type="SAM" id="SignalP"/>
    </source>
</evidence>
<evidence type="ECO:0000313" key="11">
    <source>
        <dbReference type="Proteomes" id="UP000241462"/>
    </source>
</evidence>
<dbReference type="OrthoDB" id="771136at2759"/>
<dbReference type="PROSITE" id="PS51767">
    <property type="entry name" value="PEPTIDASE_A1"/>
    <property type="match status" value="1"/>
</dbReference>
<dbReference type="Pfam" id="PF00026">
    <property type="entry name" value="Asp"/>
    <property type="match status" value="1"/>
</dbReference>
<keyword evidence="5" id="KW-0378">Hydrolase</keyword>
<reference evidence="10 11" key="1">
    <citation type="journal article" date="2018" name="Mycol. Prog.">
        <title>Coniella lustricola, a new species from submerged detritus.</title>
        <authorList>
            <person name="Raudabaugh D.B."/>
            <person name="Iturriaga T."/>
            <person name="Carver A."/>
            <person name="Mondo S."/>
            <person name="Pangilinan J."/>
            <person name="Lipzen A."/>
            <person name="He G."/>
            <person name="Amirebrahimi M."/>
            <person name="Grigoriev I.V."/>
            <person name="Miller A.N."/>
        </authorList>
    </citation>
    <scope>NUCLEOTIDE SEQUENCE [LARGE SCALE GENOMIC DNA]</scope>
    <source>
        <strain evidence="10 11">B22-T-1</strain>
    </source>
</reference>
<keyword evidence="3 8" id="KW-0732">Signal</keyword>
<feature type="signal peptide" evidence="8">
    <location>
        <begin position="1"/>
        <end position="18"/>
    </location>
</feature>
<dbReference type="InterPro" id="IPR021109">
    <property type="entry name" value="Peptidase_aspartic_dom_sf"/>
</dbReference>
<sequence>MKLSDTATLLALAATASAEAIQLPVARNAAGSAARKRHPRLSKRATITESLVNNVTEGGYYASVSVGTPGQALTMVLDTGSSDGFVISADADLCTEKRLQLLYDETCGATYNSSESSTYKDLIPDGFEIEYADGTTAEGSYITDDFSIGGKTVKNLQLGLASQTAVGTGILGIGFELNEAAEKQYSNLVASMANQSLIPTMAYSLYLNDYYSSMGSIVFGGVDTDKFIGNLNTVPILKDSVSGEYSSFTVGLSGLEFAFANGTSYTQSLSSEGGTLDSILDSGTTLTYLPDTIATPLFEAVGAYQYSEFLSESTLAIVDCALDLNFTFRINSTATIVVPRDELVLDVLTGSDGDDSLPSDIPFANPCLFGIQNMGDESEESGGGGGDSTSISTSTDYAILGDSFLRSAYVVYDLDNLQIGIAQANLNSTSSNVQELSADASGLPAFSGVASQTASSPTSSSGSGSSSSSSGTSTASGSSASGTSTSASGEASCTSGLSLVVVLLFVSCCLVG</sequence>
<evidence type="ECO:0000256" key="1">
    <source>
        <dbReference type="ARBA" id="ARBA00007447"/>
    </source>
</evidence>
<evidence type="ECO:0000256" key="2">
    <source>
        <dbReference type="ARBA" id="ARBA00022670"/>
    </source>
</evidence>
<keyword evidence="2" id="KW-0645">Protease</keyword>
<keyword evidence="11" id="KW-1185">Reference proteome</keyword>
<feature type="domain" description="Peptidase A1" evidence="9">
    <location>
        <begin position="60"/>
        <end position="422"/>
    </location>
</feature>